<keyword evidence="2" id="KW-1185">Reference proteome</keyword>
<sequence>MAGKREKPPDIVLKLRLVGLLLGRGLSVGDAVRLRTGAT</sequence>
<evidence type="ECO:0000313" key="1">
    <source>
        <dbReference type="EMBL" id="SFD55168.1"/>
    </source>
</evidence>
<dbReference type="EMBL" id="FOMS01000001">
    <property type="protein sequence ID" value="SFD55168.1"/>
    <property type="molecule type" value="Genomic_DNA"/>
</dbReference>
<accession>A0A1I1TDG5</accession>
<gene>
    <name evidence="1" type="ORF">SAMN04515678_101539</name>
</gene>
<dbReference type="AlphaFoldDB" id="A0A1I1TDG5"/>
<proteinExistence type="predicted"/>
<organism evidence="1 2">
    <name type="scientific">Roseivivax sediminis</name>
    <dbReference type="NCBI Taxonomy" id="936889"/>
    <lineage>
        <taxon>Bacteria</taxon>
        <taxon>Pseudomonadati</taxon>
        <taxon>Pseudomonadota</taxon>
        <taxon>Alphaproteobacteria</taxon>
        <taxon>Rhodobacterales</taxon>
        <taxon>Roseobacteraceae</taxon>
        <taxon>Roseivivax</taxon>
    </lineage>
</organism>
<reference evidence="1 2" key="1">
    <citation type="submission" date="2016-10" db="EMBL/GenBank/DDBJ databases">
        <authorList>
            <person name="Varghese N."/>
            <person name="Submissions S."/>
        </authorList>
    </citation>
    <scope>NUCLEOTIDE SEQUENCE [LARGE SCALE GENOMIC DNA]</scope>
    <source>
        <strain evidence="2">YIM D21,KCTC 23444,ACCC 10710</strain>
    </source>
</reference>
<dbReference type="Proteomes" id="UP000325289">
    <property type="component" value="Unassembled WGS sequence"/>
</dbReference>
<name>A0A1I1TDG5_9RHOB</name>
<protein>
    <submittedName>
        <fullName evidence="1">Uncharacterized protein</fullName>
    </submittedName>
</protein>
<evidence type="ECO:0000313" key="2">
    <source>
        <dbReference type="Proteomes" id="UP000325289"/>
    </source>
</evidence>